<dbReference type="GO" id="GO:0046872">
    <property type="term" value="F:metal ion binding"/>
    <property type="evidence" value="ECO:0007669"/>
    <property type="project" value="UniProtKB-KW"/>
</dbReference>
<dbReference type="InterPro" id="IPR001486">
    <property type="entry name" value="Hemoglobin_trunc"/>
</dbReference>
<dbReference type="RefSeq" id="WP_127767340.1">
    <property type="nucleotide sequence ID" value="NZ_SADE01000003.1"/>
</dbReference>
<dbReference type="AlphaFoldDB" id="A0A3S2Z648"/>
<keyword evidence="2 5" id="KW-0349">Heme</keyword>
<protein>
    <submittedName>
        <fullName evidence="7">Group III truncated hemoglobin</fullName>
    </submittedName>
</protein>
<keyword evidence="3 5" id="KW-0479">Metal-binding</keyword>
<keyword evidence="1" id="KW-0813">Transport</keyword>
<proteinExistence type="predicted"/>
<evidence type="ECO:0000313" key="7">
    <source>
        <dbReference type="EMBL" id="RVU35019.1"/>
    </source>
</evidence>
<dbReference type="EMBL" id="SADE01000003">
    <property type="protein sequence ID" value="RVU35019.1"/>
    <property type="molecule type" value="Genomic_DNA"/>
</dbReference>
<dbReference type="GO" id="GO:0019825">
    <property type="term" value="F:oxygen binding"/>
    <property type="evidence" value="ECO:0007669"/>
    <property type="project" value="InterPro"/>
</dbReference>
<evidence type="ECO:0000256" key="3">
    <source>
        <dbReference type="ARBA" id="ARBA00022723"/>
    </source>
</evidence>
<gene>
    <name evidence="7" type="ORF">EOI86_19495</name>
</gene>
<organism evidence="7 8">
    <name type="scientific">Hwanghaeella grinnelliae</name>
    <dbReference type="NCBI Taxonomy" id="2500179"/>
    <lineage>
        <taxon>Bacteria</taxon>
        <taxon>Pseudomonadati</taxon>
        <taxon>Pseudomonadota</taxon>
        <taxon>Alphaproteobacteria</taxon>
        <taxon>Rhodospirillales</taxon>
        <taxon>Rhodospirillaceae</taxon>
        <taxon>Hwanghaeella</taxon>
    </lineage>
</organism>
<evidence type="ECO:0000256" key="6">
    <source>
        <dbReference type="SAM" id="MobiDB-lite"/>
    </source>
</evidence>
<name>A0A3S2Z648_9PROT</name>
<evidence type="ECO:0000256" key="4">
    <source>
        <dbReference type="ARBA" id="ARBA00023004"/>
    </source>
</evidence>
<sequence>MTDISKPEPDQFDDDRGPASRRRPLHPEIDEAVIESLVRDFYGKIQQDETLSPIFGARIEDWEPHLRTMMDFWSSVTLMTGRYKGQPMQKHRLMTDVEPAHFDRWLALFRESARAVAAPEAAEVFITCAERIAGSFKLGMFGVPGLGPITWGPAAKAP</sequence>
<evidence type="ECO:0000256" key="1">
    <source>
        <dbReference type="ARBA" id="ARBA00022448"/>
    </source>
</evidence>
<dbReference type="SUPFAM" id="SSF46458">
    <property type="entry name" value="Globin-like"/>
    <property type="match status" value="1"/>
</dbReference>
<evidence type="ECO:0000256" key="5">
    <source>
        <dbReference type="PIRSR" id="PIRSR601486-1"/>
    </source>
</evidence>
<dbReference type="Pfam" id="PF01152">
    <property type="entry name" value="Bac_globin"/>
    <property type="match status" value="1"/>
</dbReference>
<evidence type="ECO:0000313" key="8">
    <source>
        <dbReference type="Proteomes" id="UP000287447"/>
    </source>
</evidence>
<reference evidence="8" key="1">
    <citation type="submission" date="2019-01" db="EMBL/GenBank/DDBJ databases">
        <title>Gri0909 isolated from a small marine red alga.</title>
        <authorList>
            <person name="Kim J."/>
            <person name="Jeong S.E."/>
            <person name="Jeon C.O."/>
        </authorList>
    </citation>
    <scope>NUCLEOTIDE SEQUENCE [LARGE SCALE GENOMIC DNA]</scope>
    <source>
        <strain evidence="8">Gri0909</strain>
    </source>
</reference>
<keyword evidence="8" id="KW-1185">Reference proteome</keyword>
<feature type="binding site" description="distal binding residue" evidence="5">
    <location>
        <position position="65"/>
    </location>
    <ligand>
        <name>heme</name>
        <dbReference type="ChEBI" id="CHEBI:30413"/>
    </ligand>
    <ligandPart>
        <name>Fe</name>
        <dbReference type="ChEBI" id="CHEBI:18248"/>
    </ligandPart>
</feature>
<dbReference type="CDD" id="cd08916">
    <property type="entry name" value="TrHb3_P"/>
    <property type="match status" value="1"/>
</dbReference>
<dbReference type="InterPro" id="IPR009050">
    <property type="entry name" value="Globin-like_sf"/>
</dbReference>
<feature type="region of interest" description="Disordered" evidence="6">
    <location>
        <begin position="1"/>
        <end position="26"/>
    </location>
</feature>
<feature type="compositionally biased region" description="Basic and acidic residues" evidence="6">
    <location>
        <begin position="1"/>
        <end position="18"/>
    </location>
</feature>
<dbReference type="Proteomes" id="UP000287447">
    <property type="component" value="Unassembled WGS sequence"/>
</dbReference>
<dbReference type="GO" id="GO:0020037">
    <property type="term" value="F:heme binding"/>
    <property type="evidence" value="ECO:0007669"/>
    <property type="project" value="InterPro"/>
</dbReference>
<evidence type="ECO:0000256" key="2">
    <source>
        <dbReference type="ARBA" id="ARBA00022617"/>
    </source>
</evidence>
<dbReference type="InterPro" id="IPR012292">
    <property type="entry name" value="Globin/Proto"/>
</dbReference>
<keyword evidence="4 5" id="KW-0408">Iron</keyword>
<comment type="caution">
    <text evidence="7">The sequence shown here is derived from an EMBL/GenBank/DDBJ whole genome shotgun (WGS) entry which is preliminary data.</text>
</comment>
<accession>A0A3S2Z648</accession>
<dbReference type="Gene3D" id="1.10.490.10">
    <property type="entry name" value="Globins"/>
    <property type="match status" value="1"/>
</dbReference>
<dbReference type="OrthoDB" id="25954at2"/>